<dbReference type="InterPro" id="IPR027417">
    <property type="entry name" value="P-loop_NTPase"/>
</dbReference>
<dbReference type="Gene3D" id="3.40.50.300">
    <property type="entry name" value="P-loop containing nucleotide triphosphate hydrolases"/>
    <property type="match status" value="1"/>
</dbReference>
<evidence type="ECO:0000259" key="1">
    <source>
        <dbReference type="PROSITE" id="PS50893"/>
    </source>
</evidence>
<dbReference type="GO" id="GO:0005524">
    <property type="term" value="F:ATP binding"/>
    <property type="evidence" value="ECO:0007669"/>
    <property type="project" value="InterPro"/>
</dbReference>
<dbReference type="InterPro" id="IPR003439">
    <property type="entry name" value="ABC_transporter-like_ATP-bd"/>
</dbReference>
<feature type="domain" description="ABC transporter" evidence="1">
    <location>
        <begin position="2"/>
        <end position="177"/>
    </location>
</feature>
<dbReference type="PANTHER" id="PTHR24221">
    <property type="entry name" value="ATP-BINDING CASSETTE SUB-FAMILY B"/>
    <property type="match status" value="1"/>
</dbReference>
<dbReference type="AlphaFoldDB" id="B5W3R7"/>
<dbReference type="RefSeq" id="WP_006669753.1">
    <property type="nucleotide sequence ID" value="NZ_ABYK01000026.1"/>
</dbReference>
<dbReference type="PROSITE" id="PS50893">
    <property type="entry name" value="ABC_TRANSPORTER_2"/>
    <property type="match status" value="1"/>
</dbReference>
<gene>
    <name evidence="2" type="ORF">AmaxDRAFT_3415</name>
</gene>
<sequence length="182" mass="20443">KIDNYDINKVELYSLRRQIGVVLQDTLLFSGTVQENIALTNPEASTDEIIRAAKVADAHEFIMGLPNGYNTVVGERGSGLSGGQRQRIAIARTVLQKPRLLILDEATSALDYQSERLVSQNLSQEFHDRTVFFITHRLSAIKNADAIIMMDQGSIVEQGTHDELMAIKGRYYCLYQQQEAQQ</sequence>
<evidence type="ECO:0000313" key="3">
    <source>
        <dbReference type="Proteomes" id="UP000004061"/>
    </source>
</evidence>
<dbReference type="GO" id="GO:0016887">
    <property type="term" value="F:ATP hydrolysis activity"/>
    <property type="evidence" value="ECO:0007669"/>
    <property type="project" value="InterPro"/>
</dbReference>
<organism evidence="2 3">
    <name type="scientific">Limnospira maxima CS-328</name>
    <dbReference type="NCBI Taxonomy" id="513049"/>
    <lineage>
        <taxon>Bacteria</taxon>
        <taxon>Bacillati</taxon>
        <taxon>Cyanobacteriota</taxon>
        <taxon>Cyanophyceae</taxon>
        <taxon>Oscillatoriophycideae</taxon>
        <taxon>Oscillatoriales</taxon>
        <taxon>Sirenicapillariaceae</taxon>
        <taxon>Limnospira</taxon>
    </lineage>
</organism>
<feature type="non-terminal residue" evidence="2">
    <location>
        <position position="1"/>
    </location>
</feature>
<dbReference type="InterPro" id="IPR017871">
    <property type="entry name" value="ABC_transporter-like_CS"/>
</dbReference>
<dbReference type="Proteomes" id="UP000004061">
    <property type="component" value="Unassembled WGS sequence"/>
</dbReference>
<accession>B5W3R7</accession>
<dbReference type="GO" id="GO:0034040">
    <property type="term" value="F:ATPase-coupled lipid transmembrane transporter activity"/>
    <property type="evidence" value="ECO:0007669"/>
    <property type="project" value="TreeGrafter"/>
</dbReference>
<proteinExistence type="predicted"/>
<dbReference type="Pfam" id="PF00005">
    <property type="entry name" value="ABC_tran"/>
    <property type="match status" value="1"/>
</dbReference>
<keyword evidence="3" id="KW-1185">Reference proteome</keyword>
<dbReference type="SUPFAM" id="SSF52540">
    <property type="entry name" value="P-loop containing nucleoside triphosphate hydrolases"/>
    <property type="match status" value="1"/>
</dbReference>
<dbReference type="EMBL" id="ABYK01000026">
    <property type="protein sequence ID" value="EDZ93906.1"/>
    <property type="molecule type" value="Genomic_DNA"/>
</dbReference>
<reference evidence="2 3" key="1">
    <citation type="journal article" date="2011" name="Appl. Environ. Microbiol.">
        <title>Contribution of a Sodium Ion Gradient to Energy Conservation during Fermentation in the Cyanobacterium Arthrospira (Spirulina) maxima CS-328.</title>
        <authorList>
            <person name="Carrieri D."/>
            <person name="Ananyev G."/>
            <person name="Lenz O."/>
            <person name="Bryant D.A."/>
            <person name="Dismukes G.C."/>
        </authorList>
    </citation>
    <scope>NUCLEOTIDE SEQUENCE [LARGE SCALE GENOMIC DNA]</scope>
    <source>
        <strain evidence="2 3">CS-328</strain>
    </source>
</reference>
<dbReference type="PANTHER" id="PTHR24221:SF654">
    <property type="entry name" value="ATP-BINDING CASSETTE SUB-FAMILY B MEMBER 6"/>
    <property type="match status" value="1"/>
</dbReference>
<comment type="caution">
    <text evidence="2">The sequence shown here is derived from an EMBL/GenBank/DDBJ whole genome shotgun (WGS) entry which is preliminary data.</text>
</comment>
<protein>
    <submittedName>
        <fullName evidence="2">ABC transporter related</fullName>
    </submittedName>
</protein>
<name>B5W3R7_LIMMA</name>
<dbReference type="InterPro" id="IPR039421">
    <property type="entry name" value="Type_1_exporter"/>
</dbReference>
<evidence type="ECO:0000313" key="2">
    <source>
        <dbReference type="EMBL" id="EDZ93906.1"/>
    </source>
</evidence>
<dbReference type="PROSITE" id="PS00211">
    <property type="entry name" value="ABC_TRANSPORTER_1"/>
    <property type="match status" value="1"/>
</dbReference>